<evidence type="ECO:0000256" key="1">
    <source>
        <dbReference type="ARBA" id="ARBA00008791"/>
    </source>
</evidence>
<dbReference type="EMBL" id="CP098251">
    <property type="protein sequence ID" value="WAV90888.1"/>
    <property type="molecule type" value="Genomic_DNA"/>
</dbReference>
<name>A0A9E9L9G4_9BURK</name>
<dbReference type="PANTHER" id="PTHR46268:SF6">
    <property type="entry name" value="UNIVERSAL STRESS PROTEIN UP12"/>
    <property type="match status" value="1"/>
</dbReference>
<comment type="similarity">
    <text evidence="1">Belongs to the universal stress protein A family.</text>
</comment>
<sequence>MFKKILIPTDGSALATQAALEGIDYAKRVGAEVICVYVAGENQATTFAFSPHAKQEVHWPTDSEYKQIVAETSKAIMAPVLQAASDAGVKFSEETDISKSPSASILAAAEKNGCDLIFMASRGNTGWEKVLLGSIAAKVIASSPIPVLVYKVQKDQLPKYTDYFPEV</sequence>
<dbReference type="PRINTS" id="PR01438">
    <property type="entry name" value="UNVRSLSTRESS"/>
</dbReference>
<dbReference type="Proteomes" id="UP001164819">
    <property type="component" value="Chromosome"/>
</dbReference>
<dbReference type="AlphaFoldDB" id="A0A9E9L9G4"/>
<accession>A0A9E9L9G4</accession>
<dbReference type="InterPro" id="IPR014729">
    <property type="entry name" value="Rossmann-like_a/b/a_fold"/>
</dbReference>
<organism evidence="2">
    <name type="scientific">Oxalobacter aliiformigenes</name>
    <dbReference type="NCBI Taxonomy" id="2946593"/>
    <lineage>
        <taxon>Bacteria</taxon>
        <taxon>Pseudomonadati</taxon>
        <taxon>Pseudomonadota</taxon>
        <taxon>Betaproteobacteria</taxon>
        <taxon>Burkholderiales</taxon>
        <taxon>Oxalobacteraceae</taxon>
        <taxon>Oxalobacter</taxon>
    </lineage>
</organism>
<gene>
    <name evidence="2" type="ORF">NB646_08645</name>
</gene>
<dbReference type="CDD" id="cd00293">
    <property type="entry name" value="USP-like"/>
    <property type="match status" value="1"/>
</dbReference>
<dbReference type="RefSeq" id="WP_269282928.1">
    <property type="nucleotide sequence ID" value="NZ_CP098251.1"/>
</dbReference>
<protein>
    <submittedName>
        <fullName evidence="2">Universal stress protein</fullName>
    </submittedName>
</protein>
<dbReference type="InterPro" id="IPR006015">
    <property type="entry name" value="Universal_stress_UspA"/>
</dbReference>
<dbReference type="PANTHER" id="PTHR46268">
    <property type="entry name" value="STRESS RESPONSE PROTEIN NHAX"/>
    <property type="match status" value="1"/>
</dbReference>
<proteinExistence type="inferred from homology"/>
<dbReference type="Pfam" id="PF00582">
    <property type="entry name" value="Usp"/>
    <property type="match status" value="1"/>
</dbReference>
<reference evidence="2" key="1">
    <citation type="journal article" date="2022" name="Front. Microbiol.">
        <title>New perspectives on an old grouping: The genomic and phenotypic variability of Oxalobacter formigenes and the implications for calcium oxalate stone prevention.</title>
        <authorList>
            <person name="Chmiel J.A."/>
            <person name="Carr C."/>
            <person name="Stuivenberg G.A."/>
            <person name="Venema R."/>
            <person name="Chanyi R.M."/>
            <person name="Al K.F."/>
            <person name="Giguere D."/>
            <person name="Say H."/>
            <person name="Akouris P.P."/>
            <person name="Dominguez Romero S.A."/>
            <person name="Kwong A."/>
            <person name="Tai V."/>
            <person name="Koval S.F."/>
            <person name="Razvi H."/>
            <person name="Bjazevic J."/>
            <person name="Burton J.P."/>
        </authorList>
    </citation>
    <scope>NUCLEOTIDE SEQUENCE</scope>
    <source>
        <strain evidence="2">OxK</strain>
    </source>
</reference>
<dbReference type="Gene3D" id="3.40.50.620">
    <property type="entry name" value="HUPs"/>
    <property type="match status" value="1"/>
</dbReference>
<evidence type="ECO:0000313" key="2">
    <source>
        <dbReference type="EMBL" id="WAV90888.1"/>
    </source>
</evidence>
<dbReference type="SUPFAM" id="SSF52402">
    <property type="entry name" value="Adenine nucleotide alpha hydrolases-like"/>
    <property type="match status" value="1"/>
</dbReference>
<dbReference type="InterPro" id="IPR006016">
    <property type="entry name" value="UspA"/>
</dbReference>